<proteinExistence type="predicted"/>
<protein>
    <recommendedName>
        <fullName evidence="2">RRM domain-containing protein</fullName>
    </recommendedName>
</protein>
<dbReference type="AlphaFoldDB" id="A0A6C0LTG0"/>
<name>A0A6C0LTG0_9ZZZZ</name>
<organism evidence="1">
    <name type="scientific">viral metagenome</name>
    <dbReference type="NCBI Taxonomy" id="1070528"/>
    <lineage>
        <taxon>unclassified sequences</taxon>
        <taxon>metagenomes</taxon>
        <taxon>organismal metagenomes</taxon>
    </lineage>
</organism>
<evidence type="ECO:0000313" key="1">
    <source>
        <dbReference type="EMBL" id="QHU34146.1"/>
    </source>
</evidence>
<evidence type="ECO:0008006" key="2">
    <source>
        <dbReference type="Google" id="ProtNLM"/>
    </source>
</evidence>
<accession>A0A6C0LTG0</accession>
<reference evidence="1" key="1">
    <citation type="journal article" date="2020" name="Nature">
        <title>Giant virus diversity and host interactions through global metagenomics.</title>
        <authorList>
            <person name="Schulz F."/>
            <person name="Roux S."/>
            <person name="Paez-Espino D."/>
            <person name="Jungbluth S."/>
            <person name="Walsh D.A."/>
            <person name="Denef V.J."/>
            <person name="McMahon K.D."/>
            <person name="Konstantinidis K.T."/>
            <person name="Eloe-Fadrosh E.A."/>
            <person name="Kyrpides N.C."/>
            <person name="Woyke T."/>
        </authorList>
    </citation>
    <scope>NUCLEOTIDE SEQUENCE</scope>
    <source>
        <strain evidence="1">GVMAG-S-1016713-123</strain>
    </source>
</reference>
<dbReference type="CDD" id="cd00590">
    <property type="entry name" value="RRM_SF"/>
    <property type="match status" value="1"/>
</dbReference>
<dbReference type="EMBL" id="MN740567">
    <property type="protein sequence ID" value="QHU34146.1"/>
    <property type="molecule type" value="Genomic_DNA"/>
</dbReference>
<sequence length="170" mass="19903">MKTRSMANVTNEQNYRDMDEPDYIYIHLTREKRIPSEKQVRNIMNRYGVIDRINYHLSKHGVPRGIYVYFDSLDTKCRSTLDILSNMIYAGNDTIRIKFKNSIRTIYIDYVITSSSSPISYCDTIEPVPLWRSTNCPTMSQYEITEALYKIINDVHVIKDLVENAPNMMA</sequence>